<dbReference type="EMBL" id="CAJVPV010024312">
    <property type="protein sequence ID" value="CAG8726122.1"/>
    <property type="molecule type" value="Genomic_DNA"/>
</dbReference>
<evidence type="ECO:0000313" key="2">
    <source>
        <dbReference type="Proteomes" id="UP000789342"/>
    </source>
</evidence>
<dbReference type="AlphaFoldDB" id="A0A9N9I922"/>
<feature type="non-terminal residue" evidence="1">
    <location>
        <position position="204"/>
    </location>
</feature>
<dbReference type="OrthoDB" id="2406209at2759"/>
<protein>
    <submittedName>
        <fullName evidence="1">11755_t:CDS:1</fullName>
    </submittedName>
</protein>
<evidence type="ECO:0000313" key="1">
    <source>
        <dbReference type="EMBL" id="CAG8726122.1"/>
    </source>
</evidence>
<accession>A0A9N9I922</accession>
<sequence length="204" mass="23647">MKTASTALNILYYQLYNEKTEYFGPAIMEFNQSDIVQKLSKEIEFISYFIKVNLFLIVISSIGTTSNSGFTSSLLIKFENDRCLVVQKVLEDKALLEFYIGNKLKAHFENESPITVWKQTGILKNYNESEIEFWSKSNNPKTDIANIKQLYMDGLLDLGQKQPILIDIGNEETFWNSFRTAWSRRTTCRRPHASSIRTYGTQQH</sequence>
<dbReference type="Proteomes" id="UP000789342">
    <property type="component" value="Unassembled WGS sequence"/>
</dbReference>
<keyword evidence="2" id="KW-1185">Reference proteome</keyword>
<comment type="caution">
    <text evidence="1">The sequence shown here is derived from an EMBL/GenBank/DDBJ whole genome shotgun (WGS) entry which is preliminary data.</text>
</comment>
<organism evidence="1 2">
    <name type="scientific">Acaulospora morrowiae</name>
    <dbReference type="NCBI Taxonomy" id="94023"/>
    <lineage>
        <taxon>Eukaryota</taxon>
        <taxon>Fungi</taxon>
        <taxon>Fungi incertae sedis</taxon>
        <taxon>Mucoromycota</taxon>
        <taxon>Glomeromycotina</taxon>
        <taxon>Glomeromycetes</taxon>
        <taxon>Diversisporales</taxon>
        <taxon>Acaulosporaceae</taxon>
        <taxon>Acaulospora</taxon>
    </lineage>
</organism>
<name>A0A9N9I922_9GLOM</name>
<proteinExistence type="predicted"/>
<reference evidence="1" key="1">
    <citation type="submission" date="2021-06" db="EMBL/GenBank/DDBJ databases">
        <authorList>
            <person name="Kallberg Y."/>
            <person name="Tangrot J."/>
            <person name="Rosling A."/>
        </authorList>
    </citation>
    <scope>NUCLEOTIDE SEQUENCE</scope>
    <source>
        <strain evidence="1">CL551</strain>
    </source>
</reference>
<gene>
    <name evidence="1" type="ORF">AMORRO_LOCUS13669</name>
</gene>